<gene>
    <name evidence="1" type="ORF">EDD52_10495</name>
</gene>
<dbReference type="Proteomes" id="UP000295696">
    <property type="component" value="Unassembled WGS sequence"/>
</dbReference>
<comment type="caution">
    <text evidence="1">The sequence shown here is derived from an EMBL/GenBank/DDBJ whole genome shotgun (WGS) entry which is preliminary data.</text>
</comment>
<accession>A0A4R3JGM5</accession>
<keyword evidence="2" id="KW-1185">Reference proteome</keyword>
<dbReference type="EMBL" id="SLZU01000004">
    <property type="protein sequence ID" value="TCS65309.1"/>
    <property type="molecule type" value="Genomic_DNA"/>
</dbReference>
<reference evidence="1 2" key="1">
    <citation type="submission" date="2019-03" db="EMBL/GenBank/DDBJ databases">
        <title>Genomic Encyclopedia of Type Strains, Phase IV (KMG-IV): sequencing the most valuable type-strain genomes for metagenomic binning, comparative biology and taxonomic classification.</title>
        <authorList>
            <person name="Goeker M."/>
        </authorList>
    </citation>
    <scope>NUCLEOTIDE SEQUENCE [LARGE SCALE GENOMIC DNA]</scope>
    <source>
        <strain evidence="1 2">DSM 104836</strain>
    </source>
</reference>
<dbReference type="AlphaFoldDB" id="A0A4R3JGM5"/>
<protein>
    <submittedName>
        <fullName evidence="1">Uncharacterized protein</fullName>
    </submittedName>
</protein>
<evidence type="ECO:0000313" key="1">
    <source>
        <dbReference type="EMBL" id="TCS65309.1"/>
    </source>
</evidence>
<sequence length="307" mass="33840">MHANAALLRDAGVIYPSIGRHSGHHALVADWAKLARNFHVPEGGEAALRALVKDHADSDRTLFLSSEEFSRGHPDGRTDMALLSEIVSAFSEVEVLVVVKEQWHLLQSIYLEVSKSRQPMRLPELVEHACDTGMASGLWLDYGKLFDHLLTGFAAEQIRFVDYRSASSQPGGIVGFFLRHLSAGLDVADLELINDGRSNASPLALGSWAANAIAAPDTATKSLVNMASGAYTAEFGERPSCIFTRAEINAIRKRFDASNERLAQRLEKTQGTFRLSASPLSKDTVHREDIGPGFWLRCSRRLHHKWA</sequence>
<evidence type="ECO:0000313" key="2">
    <source>
        <dbReference type="Proteomes" id="UP000295696"/>
    </source>
</evidence>
<proteinExistence type="predicted"/>
<name>A0A4R3JGM5_9RHOB</name>
<organism evidence="1 2">
    <name type="scientific">Primorskyibacter sedentarius</name>
    <dbReference type="NCBI Taxonomy" id="745311"/>
    <lineage>
        <taxon>Bacteria</taxon>
        <taxon>Pseudomonadati</taxon>
        <taxon>Pseudomonadota</taxon>
        <taxon>Alphaproteobacteria</taxon>
        <taxon>Rhodobacterales</taxon>
        <taxon>Roseobacteraceae</taxon>
        <taxon>Primorskyibacter</taxon>
    </lineage>
</organism>